<dbReference type="Pfam" id="PF04140">
    <property type="entry name" value="ICMT"/>
    <property type="match status" value="1"/>
</dbReference>
<name>A0A1L0DJK4_9ASCO</name>
<comment type="caution">
    <text evidence="10">Lacks conserved residue(s) required for the propagation of feature annotation.</text>
</comment>
<evidence type="ECO:0000313" key="12">
    <source>
        <dbReference type="Proteomes" id="UP000182259"/>
    </source>
</evidence>
<dbReference type="GO" id="GO:0005789">
    <property type="term" value="C:endoplasmic reticulum membrane"/>
    <property type="evidence" value="ECO:0007669"/>
    <property type="project" value="UniProtKB-SubCell"/>
</dbReference>
<comment type="catalytic activity">
    <reaction evidence="10">
        <text>[protein]-C-terminal S-[(2E,6E)-farnesyl]-L-cysteine + S-adenosyl-L-methionine = [protein]-C-terminal S-[(2E,6E)-farnesyl]-L-cysteine methyl ester + S-adenosyl-L-homocysteine</text>
        <dbReference type="Rhea" id="RHEA:21672"/>
        <dbReference type="Rhea" id="RHEA-COMP:12125"/>
        <dbReference type="Rhea" id="RHEA-COMP:12126"/>
        <dbReference type="ChEBI" id="CHEBI:57856"/>
        <dbReference type="ChEBI" id="CHEBI:59789"/>
        <dbReference type="ChEBI" id="CHEBI:90510"/>
        <dbReference type="ChEBI" id="CHEBI:90511"/>
        <dbReference type="EC" id="2.1.1.100"/>
    </reaction>
</comment>
<feature type="transmembrane region" description="Helical" evidence="10">
    <location>
        <begin position="12"/>
        <end position="31"/>
    </location>
</feature>
<keyword evidence="10" id="KW-0256">Endoplasmic reticulum</keyword>
<comment type="similarity">
    <text evidence="2 10">Belongs to the class VI-like SAM-binding methyltransferase superfamily. Isoprenylcysteine carboxyl methyltransferase family.</text>
</comment>
<feature type="transmembrane region" description="Helical" evidence="10">
    <location>
        <begin position="37"/>
        <end position="58"/>
    </location>
</feature>
<keyword evidence="8 10" id="KW-1133">Transmembrane helix</keyword>
<dbReference type="PROSITE" id="PS51564">
    <property type="entry name" value="SAM_ICMT"/>
    <property type="match status" value="1"/>
</dbReference>
<keyword evidence="9 10" id="KW-0472">Membrane</keyword>
<dbReference type="GO" id="GO:0004671">
    <property type="term" value="F:protein C-terminal S-isoprenylcysteine carboxyl O-methyltransferase activity"/>
    <property type="evidence" value="ECO:0007669"/>
    <property type="project" value="UniProtKB-EC"/>
</dbReference>
<accession>A0A1L0DJK4</accession>
<keyword evidence="7 10" id="KW-0812">Transmembrane</keyword>
<dbReference type="GO" id="GO:0032259">
    <property type="term" value="P:methylation"/>
    <property type="evidence" value="ECO:0007669"/>
    <property type="project" value="UniProtKB-KW"/>
</dbReference>
<gene>
    <name evidence="11" type="ORF">SAMEA4029009_CIC11G00000001161</name>
</gene>
<evidence type="ECO:0000256" key="3">
    <source>
        <dbReference type="ARBA" id="ARBA00012151"/>
    </source>
</evidence>
<keyword evidence="4 10" id="KW-0489">Methyltransferase</keyword>
<protein>
    <recommendedName>
        <fullName evidence="3 10">Protein-S-isoprenylcysteine O-methyltransferase</fullName>
        <ecNumber evidence="3 10">2.1.1.100</ecNumber>
    </recommendedName>
</protein>
<sequence>MKSPTVRLHVVALKAFALGGVFLAALAIIWLNLSNSTIFRLAVYGLATSIFHMLEFLTTAYYNTAEVDDDSFILTDRDLHLVVAASVVETVTVHYFFNYLTYSLNVGVLVVVVGQGCRTLAMATAGESFNHYVQREHAEKHKLVTSGIYRFLRHPSYFGYFWWYVGMQIILGNWVMAAVGTYKLHGFFKARIQYEEEFLRSFFPDYSKYAAATRVFIPGIA</sequence>
<dbReference type="EMBL" id="LT635765">
    <property type="protein sequence ID" value="SGZ52574.1"/>
    <property type="molecule type" value="Genomic_DNA"/>
</dbReference>
<evidence type="ECO:0000256" key="10">
    <source>
        <dbReference type="RuleBase" id="RU362022"/>
    </source>
</evidence>
<dbReference type="Gene3D" id="1.20.120.1630">
    <property type="match status" value="1"/>
</dbReference>
<evidence type="ECO:0000256" key="6">
    <source>
        <dbReference type="ARBA" id="ARBA00022691"/>
    </source>
</evidence>
<dbReference type="PANTHER" id="PTHR12714">
    <property type="entry name" value="PROTEIN-S ISOPRENYLCYSTEINE O-METHYLTRANSFERASE"/>
    <property type="match status" value="1"/>
</dbReference>
<dbReference type="EC" id="2.1.1.100" evidence="3 10"/>
<dbReference type="InterPro" id="IPR025770">
    <property type="entry name" value="PPMT_MeTrfase"/>
</dbReference>
<evidence type="ECO:0000256" key="8">
    <source>
        <dbReference type="ARBA" id="ARBA00022989"/>
    </source>
</evidence>
<evidence type="ECO:0000256" key="9">
    <source>
        <dbReference type="ARBA" id="ARBA00023136"/>
    </source>
</evidence>
<evidence type="ECO:0000256" key="1">
    <source>
        <dbReference type="ARBA" id="ARBA00004141"/>
    </source>
</evidence>
<organism evidence="11 12">
    <name type="scientific">Sungouiella intermedia</name>
    <dbReference type="NCBI Taxonomy" id="45354"/>
    <lineage>
        <taxon>Eukaryota</taxon>
        <taxon>Fungi</taxon>
        <taxon>Dikarya</taxon>
        <taxon>Ascomycota</taxon>
        <taxon>Saccharomycotina</taxon>
        <taxon>Pichiomycetes</taxon>
        <taxon>Metschnikowiaceae</taxon>
        <taxon>Sungouiella</taxon>
    </lineage>
</organism>
<comment type="subcellular location">
    <subcellularLocation>
        <location evidence="10">Endoplasmic reticulum membrane</location>
        <topology evidence="10">Multi-pass membrane protein</topology>
    </subcellularLocation>
    <subcellularLocation>
        <location evidence="1">Membrane</location>
        <topology evidence="1">Multi-pass membrane protein</topology>
    </subcellularLocation>
</comment>
<evidence type="ECO:0000256" key="7">
    <source>
        <dbReference type="ARBA" id="ARBA00022692"/>
    </source>
</evidence>
<evidence type="ECO:0000313" key="11">
    <source>
        <dbReference type="EMBL" id="SGZ52574.1"/>
    </source>
</evidence>
<dbReference type="InterPro" id="IPR007269">
    <property type="entry name" value="ICMT_MeTrfase"/>
</dbReference>
<dbReference type="PANTHER" id="PTHR12714:SF9">
    <property type="entry name" value="PROTEIN-S-ISOPRENYLCYSTEINE O-METHYLTRANSFERASE"/>
    <property type="match status" value="1"/>
</dbReference>
<dbReference type="Proteomes" id="UP000182259">
    <property type="component" value="Chromosome II"/>
</dbReference>
<feature type="transmembrane region" description="Helical" evidence="10">
    <location>
        <begin position="161"/>
        <end position="182"/>
    </location>
</feature>
<reference evidence="11 12" key="1">
    <citation type="submission" date="2016-10" db="EMBL/GenBank/DDBJ databases">
        <authorList>
            <person name="de Groot N.N."/>
        </authorList>
    </citation>
    <scope>NUCLEOTIDE SEQUENCE [LARGE SCALE GENOMIC DNA]</scope>
    <source>
        <strain evidence="11 12">PYCC 4715</strain>
    </source>
</reference>
<proteinExistence type="inferred from homology"/>
<evidence type="ECO:0000256" key="5">
    <source>
        <dbReference type="ARBA" id="ARBA00022679"/>
    </source>
</evidence>
<evidence type="ECO:0000256" key="2">
    <source>
        <dbReference type="ARBA" id="ARBA00009140"/>
    </source>
</evidence>
<evidence type="ECO:0000256" key="4">
    <source>
        <dbReference type="ARBA" id="ARBA00022603"/>
    </source>
</evidence>
<keyword evidence="6 10" id="KW-0949">S-adenosyl-L-methionine</keyword>
<dbReference type="AlphaFoldDB" id="A0A1L0DJK4"/>
<keyword evidence="5" id="KW-0808">Transferase</keyword>